<feature type="region of interest" description="Disordered" evidence="1">
    <location>
        <begin position="76"/>
        <end position="96"/>
    </location>
</feature>
<dbReference type="KEGG" id="rru:Rru_A0528"/>
<feature type="region of interest" description="Disordered" evidence="1">
    <location>
        <begin position="377"/>
        <end position="418"/>
    </location>
</feature>
<dbReference type="PRINTS" id="PR00625">
    <property type="entry name" value="JDOMAIN"/>
</dbReference>
<evidence type="ECO:0000313" key="3">
    <source>
        <dbReference type="EMBL" id="ABC21332.1"/>
    </source>
</evidence>
<organism evidence="3 4">
    <name type="scientific">Rhodospirillum rubrum (strain ATCC 11170 / ATH 1.1.1 / DSM 467 / LMG 4362 / NCIMB 8255 / S1)</name>
    <dbReference type="NCBI Taxonomy" id="269796"/>
    <lineage>
        <taxon>Bacteria</taxon>
        <taxon>Pseudomonadati</taxon>
        <taxon>Pseudomonadota</taxon>
        <taxon>Alphaproteobacteria</taxon>
        <taxon>Rhodospirillales</taxon>
        <taxon>Rhodospirillaceae</taxon>
        <taxon>Rhodospirillum</taxon>
    </lineage>
</organism>
<feature type="compositionally biased region" description="Basic and acidic residues" evidence="1">
    <location>
        <begin position="408"/>
        <end position="418"/>
    </location>
</feature>
<dbReference type="HOGENOM" id="CLU_715482_0_0_5"/>
<reference evidence="3 4" key="1">
    <citation type="journal article" date="2011" name="Stand. Genomic Sci.">
        <title>Complete genome sequence of Rhodospirillum rubrum type strain (S1).</title>
        <authorList>
            <person name="Munk A.C."/>
            <person name="Copeland A."/>
            <person name="Lucas S."/>
            <person name="Lapidus A."/>
            <person name="Del Rio T.G."/>
            <person name="Barry K."/>
            <person name="Detter J.C."/>
            <person name="Hammon N."/>
            <person name="Israni S."/>
            <person name="Pitluck S."/>
            <person name="Brettin T."/>
            <person name="Bruce D."/>
            <person name="Han C."/>
            <person name="Tapia R."/>
            <person name="Gilna P."/>
            <person name="Schmutz J."/>
            <person name="Larimer F."/>
            <person name="Land M."/>
            <person name="Kyrpides N.C."/>
            <person name="Mavromatis K."/>
            <person name="Richardson P."/>
            <person name="Rohde M."/>
            <person name="Goker M."/>
            <person name="Klenk H.P."/>
            <person name="Zhang Y."/>
            <person name="Roberts G.P."/>
            <person name="Reslewic S."/>
            <person name="Schwartz D.C."/>
        </authorList>
    </citation>
    <scope>NUCLEOTIDE SEQUENCE [LARGE SCALE GENOMIC DNA]</scope>
    <source>
        <strain evidence="4">ATCC 11170 / ATH 1.1.1 / DSM 467 / LMG 4362 / NCIMB 8255 / S1</strain>
    </source>
</reference>
<accession>Q2RX13</accession>
<gene>
    <name evidence="3" type="ordered locus">Rru_A0528</name>
</gene>
<keyword evidence="4" id="KW-1185">Reference proteome</keyword>
<proteinExistence type="predicted"/>
<dbReference type="AlphaFoldDB" id="Q2RX13"/>
<dbReference type="PROSITE" id="PS50076">
    <property type="entry name" value="DNAJ_2"/>
    <property type="match status" value="1"/>
</dbReference>
<dbReference type="Pfam" id="PF00226">
    <property type="entry name" value="DnaJ"/>
    <property type="match status" value="1"/>
</dbReference>
<dbReference type="EMBL" id="CP000230">
    <property type="protein sequence ID" value="ABC21332.1"/>
    <property type="molecule type" value="Genomic_DNA"/>
</dbReference>
<sequence>MSIPTQDPKGYYRILGLALDADETAIKQAYRRKAFELHPDRNPSPNAVAEFQRINDAYHTLSDPRSRALYATLTTARPAPPPASTATSAARPAAASGPRACSSCGQVTAQPRYIIFEKVTGRLWRTERTPISGVFCRRCAERLGFAASLHCWLKGWWAFPLGPPHTLSALWVNLRGGVKPDRENSALLLQQARAFLGRGDRSLAHGLATQALALAPAEGRDRDNAERMLNALGAEPGRRLRNVWMGPGIGFWLQLLPPAGLGLVFALVALPWLREPPPTAPGLPALSPPPAPLARDGATGALPSGRVHTVVAPTVALRTGPGNHYDAAAIIRRGTFLVVLDVDPRQVWARAMTAQGLIGFVRLDLLRPVGVTGAHAPLADEAEPTSAPLAPPTASPSAAPAPLTPRSADPRPSADDRE</sequence>
<dbReference type="STRING" id="269796.Rru_A0528"/>
<evidence type="ECO:0000256" key="1">
    <source>
        <dbReference type="SAM" id="MobiDB-lite"/>
    </source>
</evidence>
<evidence type="ECO:0000259" key="2">
    <source>
        <dbReference type="PROSITE" id="PS50076"/>
    </source>
</evidence>
<dbReference type="eggNOG" id="COG0484">
    <property type="taxonomic scope" value="Bacteria"/>
</dbReference>
<dbReference type="SMART" id="SM00271">
    <property type="entry name" value="DnaJ"/>
    <property type="match status" value="1"/>
</dbReference>
<evidence type="ECO:0000313" key="4">
    <source>
        <dbReference type="Proteomes" id="UP000001929"/>
    </source>
</evidence>
<dbReference type="Proteomes" id="UP000001929">
    <property type="component" value="Chromosome"/>
</dbReference>
<protein>
    <submittedName>
        <fullName evidence="3">Heat shock protein DnaJ-like</fullName>
    </submittedName>
</protein>
<dbReference type="InterPro" id="IPR036869">
    <property type="entry name" value="J_dom_sf"/>
</dbReference>
<feature type="domain" description="J" evidence="2">
    <location>
        <begin position="10"/>
        <end position="74"/>
    </location>
</feature>
<keyword evidence="3" id="KW-0346">Stress response</keyword>
<dbReference type="PANTHER" id="PTHR24074">
    <property type="entry name" value="CO-CHAPERONE PROTEIN DJLA"/>
    <property type="match status" value="1"/>
</dbReference>
<dbReference type="SUPFAM" id="SSF46565">
    <property type="entry name" value="Chaperone J-domain"/>
    <property type="match status" value="1"/>
</dbReference>
<dbReference type="InterPro" id="IPR050817">
    <property type="entry name" value="DjlA_DnaK_co-chaperone"/>
</dbReference>
<dbReference type="RefSeq" id="WP_011388286.1">
    <property type="nucleotide sequence ID" value="NC_007643.1"/>
</dbReference>
<feature type="compositionally biased region" description="Low complexity" evidence="1">
    <location>
        <begin position="84"/>
        <end position="96"/>
    </location>
</feature>
<dbReference type="Gene3D" id="1.10.287.110">
    <property type="entry name" value="DnaJ domain"/>
    <property type="match status" value="1"/>
</dbReference>
<dbReference type="CDD" id="cd06257">
    <property type="entry name" value="DnaJ"/>
    <property type="match status" value="1"/>
</dbReference>
<dbReference type="InterPro" id="IPR001623">
    <property type="entry name" value="DnaJ_domain"/>
</dbReference>
<name>Q2RX13_RHORT</name>
<dbReference type="EnsemblBacteria" id="ABC21332">
    <property type="protein sequence ID" value="ABC21332"/>
    <property type="gene ID" value="Rru_A0528"/>
</dbReference>
<feature type="compositionally biased region" description="Low complexity" evidence="1">
    <location>
        <begin position="395"/>
        <end position="405"/>
    </location>
</feature>
<dbReference type="PATRIC" id="fig|269796.9.peg.582"/>